<evidence type="ECO:0000259" key="9">
    <source>
        <dbReference type="PROSITE" id="PS50893"/>
    </source>
</evidence>
<dbReference type="NCBIfam" id="TIGR01727">
    <property type="entry name" value="oligo_HPY"/>
    <property type="match status" value="1"/>
</dbReference>
<dbReference type="CDD" id="cd03257">
    <property type="entry name" value="ABC_NikE_OppD_transporters"/>
    <property type="match status" value="1"/>
</dbReference>
<dbReference type="PANTHER" id="PTHR43297:SF2">
    <property type="entry name" value="DIPEPTIDE TRANSPORT ATP-BINDING PROTEIN DPPD"/>
    <property type="match status" value="1"/>
</dbReference>
<keyword evidence="7" id="KW-0472">Membrane</keyword>
<dbReference type="GO" id="GO:0005524">
    <property type="term" value="F:ATP binding"/>
    <property type="evidence" value="ECO:0007669"/>
    <property type="project" value="UniProtKB-KW"/>
</dbReference>
<keyword evidence="5" id="KW-0547">Nucleotide-binding</keyword>
<dbReference type="InterPro" id="IPR013563">
    <property type="entry name" value="Oligopep_ABC_C"/>
</dbReference>
<keyword evidence="11" id="KW-1185">Reference proteome</keyword>
<keyword evidence="4" id="KW-1003">Cell membrane</keyword>
<evidence type="ECO:0000256" key="5">
    <source>
        <dbReference type="ARBA" id="ARBA00022741"/>
    </source>
</evidence>
<dbReference type="Pfam" id="PF00005">
    <property type="entry name" value="ABC_tran"/>
    <property type="match status" value="1"/>
</dbReference>
<feature type="domain" description="ABC transporter" evidence="9">
    <location>
        <begin position="32"/>
        <end position="281"/>
    </location>
</feature>
<keyword evidence="3" id="KW-0813">Transport</keyword>
<evidence type="ECO:0000256" key="4">
    <source>
        <dbReference type="ARBA" id="ARBA00022475"/>
    </source>
</evidence>
<dbReference type="PROSITE" id="PS50893">
    <property type="entry name" value="ABC_TRANSPORTER_2"/>
    <property type="match status" value="1"/>
</dbReference>
<evidence type="ECO:0000256" key="2">
    <source>
        <dbReference type="ARBA" id="ARBA00005417"/>
    </source>
</evidence>
<organism evidence="10 11">
    <name type="scientific">Aquipuribacter hungaricus</name>
    <dbReference type="NCBI Taxonomy" id="545624"/>
    <lineage>
        <taxon>Bacteria</taxon>
        <taxon>Bacillati</taxon>
        <taxon>Actinomycetota</taxon>
        <taxon>Actinomycetes</taxon>
        <taxon>Micrococcales</taxon>
        <taxon>Intrasporangiaceae</taxon>
        <taxon>Aquipuribacter</taxon>
    </lineage>
</organism>
<dbReference type="SMART" id="SM00382">
    <property type="entry name" value="AAA"/>
    <property type="match status" value="1"/>
</dbReference>
<accession>A0ABV7WAH9</accession>
<dbReference type="InterPro" id="IPR050388">
    <property type="entry name" value="ABC_Ni/Peptide_Import"/>
</dbReference>
<comment type="subcellular location">
    <subcellularLocation>
        <location evidence="1">Cell membrane</location>
        <topology evidence="1">Peripheral membrane protein</topology>
    </subcellularLocation>
</comment>
<evidence type="ECO:0000256" key="1">
    <source>
        <dbReference type="ARBA" id="ARBA00004202"/>
    </source>
</evidence>
<keyword evidence="6 10" id="KW-0067">ATP-binding</keyword>
<evidence type="ECO:0000256" key="7">
    <source>
        <dbReference type="ARBA" id="ARBA00023136"/>
    </source>
</evidence>
<proteinExistence type="inferred from homology"/>
<dbReference type="PANTHER" id="PTHR43297">
    <property type="entry name" value="OLIGOPEPTIDE TRANSPORT ATP-BINDING PROTEIN APPD"/>
    <property type="match status" value="1"/>
</dbReference>
<reference evidence="11" key="1">
    <citation type="journal article" date="2019" name="Int. J. Syst. Evol. Microbiol.">
        <title>The Global Catalogue of Microorganisms (GCM) 10K type strain sequencing project: providing services to taxonomists for standard genome sequencing and annotation.</title>
        <authorList>
            <consortium name="The Broad Institute Genomics Platform"/>
            <consortium name="The Broad Institute Genome Sequencing Center for Infectious Disease"/>
            <person name="Wu L."/>
            <person name="Ma J."/>
        </authorList>
    </citation>
    <scope>NUCLEOTIDE SEQUENCE [LARGE SCALE GENOMIC DNA]</scope>
    <source>
        <strain evidence="11">NCAIM B.02333</strain>
    </source>
</reference>
<dbReference type="InterPro" id="IPR017871">
    <property type="entry name" value="ABC_transporter-like_CS"/>
</dbReference>
<dbReference type="InterPro" id="IPR027417">
    <property type="entry name" value="P-loop_NTPase"/>
</dbReference>
<dbReference type="SUPFAM" id="SSF52540">
    <property type="entry name" value="P-loop containing nucleoside triphosphate hydrolases"/>
    <property type="match status" value="1"/>
</dbReference>
<evidence type="ECO:0000256" key="8">
    <source>
        <dbReference type="SAM" id="MobiDB-lite"/>
    </source>
</evidence>
<name>A0ABV7WAH9_9MICO</name>
<evidence type="ECO:0000256" key="6">
    <source>
        <dbReference type="ARBA" id="ARBA00022840"/>
    </source>
</evidence>
<dbReference type="PROSITE" id="PS00211">
    <property type="entry name" value="ABC_TRANSPORTER_1"/>
    <property type="match status" value="1"/>
</dbReference>
<comment type="similarity">
    <text evidence="2">Belongs to the ABC transporter superfamily.</text>
</comment>
<feature type="region of interest" description="Disordered" evidence="8">
    <location>
        <begin position="386"/>
        <end position="423"/>
    </location>
</feature>
<evidence type="ECO:0000313" key="11">
    <source>
        <dbReference type="Proteomes" id="UP001595685"/>
    </source>
</evidence>
<gene>
    <name evidence="10" type="ORF">ACFOLH_00295</name>
</gene>
<sequence>MSRAGSTPVTPDPSGVVGEVAAAPLDPTTEILRVEDLTVRFPTDDGMVNAVRGVSYVLHPREVLGIVGESGSGKSVSSMAVMGLLPRTARIDGRILFRGDDVLKMRADQQRSLRGRKIGMIFQDAMTSLNPVLTIGAQLAEAVRSHEHISHTAALVRAREMLDLVGIPQAKDRLRSYPHEFSGGMRQRAMIAMAVINRPDVIFADEPTTALDVTVQAQILDTLMEVKDEVDAAIVFITHDLGVIASVADRVLVMYAGKPVETAGIDEIFTEPRMPYTAGLLGSMPTVDLIGERLRPIQGTPPSLINLPTGCPFRPRCPIAVHECATTEPPLYETDRRDHRAACHRWDDVAAYDDATAMFRVAPGETVGLAAEETDDLVLPGIRPEELDATTTPGTTTPGTTTPGTTTSGPGTRSGSTAAGEHA</sequence>
<evidence type="ECO:0000256" key="3">
    <source>
        <dbReference type="ARBA" id="ARBA00022448"/>
    </source>
</evidence>
<dbReference type="Proteomes" id="UP001595685">
    <property type="component" value="Unassembled WGS sequence"/>
</dbReference>
<dbReference type="RefSeq" id="WP_340289149.1">
    <property type="nucleotide sequence ID" value="NZ_JBBEOI010000005.1"/>
</dbReference>
<dbReference type="Pfam" id="PF08352">
    <property type="entry name" value="oligo_HPY"/>
    <property type="match status" value="1"/>
</dbReference>
<evidence type="ECO:0000313" key="10">
    <source>
        <dbReference type="EMBL" id="MFC3686775.1"/>
    </source>
</evidence>
<protein>
    <submittedName>
        <fullName evidence="10">ABC transporter ATP-binding protein</fullName>
    </submittedName>
</protein>
<comment type="caution">
    <text evidence="10">The sequence shown here is derived from an EMBL/GenBank/DDBJ whole genome shotgun (WGS) entry which is preliminary data.</text>
</comment>
<dbReference type="InterPro" id="IPR003439">
    <property type="entry name" value="ABC_transporter-like_ATP-bd"/>
</dbReference>
<feature type="compositionally biased region" description="Low complexity" evidence="8">
    <location>
        <begin position="389"/>
        <end position="423"/>
    </location>
</feature>
<dbReference type="InterPro" id="IPR003593">
    <property type="entry name" value="AAA+_ATPase"/>
</dbReference>
<dbReference type="EMBL" id="JBHRWW010000001">
    <property type="protein sequence ID" value="MFC3686775.1"/>
    <property type="molecule type" value="Genomic_DNA"/>
</dbReference>
<dbReference type="Gene3D" id="3.40.50.300">
    <property type="entry name" value="P-loop containing nucleotide triphosphate hydrolases"/>
    <property type="match status" value="1"/>
</dbReference>